<dbReference type="GO" id="GO:0004056">
    <property type="term" value="F:argininosuccinate lyase activity"/>
    <property type="evidence" value="ECO:0007669"/>
    <property type="project" value="InterPro"/>
</dbReference>
<reference evidence="3" key="1">
    <citation type="submission" date="2017-05" db="EMBL/GenBank/DDBJ databases">
        <title>Improved OligoMM genomes.</title>
        <authorList>
            <person name="Garzetti D."/>
        </authorList>
    </citation>
    <scope>NUCLEOTIDE SEQUENCE [LARGE SCALE GENOMIC DNA]</scope>
    <source>
        <strain evidence="3">YL45</strain>
    </source>
</reference>
<keyword evidence="3" id="KW-1185">Reference proteome</keyword>
<evidence type="ECO:0000313" key="3">
    <source>
        <dbReference type="Proteomes" id="UP000214610"/>
    </source>
</evidence>
<dbReference type="InterPro" id="IPR009049">
    <property type="entry name" value="Argininosuccinate_lyase"/>
</dbReference>
<evidence type="ECO:0000313" key="2">
    <source>
        <dbReference type="EMBL" id="OXE45634.1"/>
    </source>
</evidence>
<organism evidence="2 3">
    <name type="scientific">Turicimonas muris</name>
    <dbReference type="NCBI Taxonomy" id="1796652"/>
    <lineage>
        <taxon>Bacteria</taxon>
        <taxon>Pseudomonadati</taxon>
        <taxon>Pseudomonadota</taxon>
        <taxon>Betaproteobacteria</taxon>
        <taxon>Burkholderiales</taxon>
        <taxon>Sutterellaceae</taxon>
        <taxon>Turicimonas</taxon>
    </lineage>
</organism>
<dbReference type="Gene3D" id="1.10.275.10">
    <property type="entry name" value="Fumarase/aspartase (N-terminal domain)"/>
    <property type="match status" value="1"/>
</dbReference>
<dbReference type="GO" id="GO:0005829">
    <property type="term" value="C:cytosol"/>
    <property type="evidence" value="ECO:0007669"/>
    <property type="project" value="TreeGrafter"/>
</dbReference>
<accession>A0A227KE74</accession>
<protein>
    <recommendedName>
        <fullName evidence="1">Fumarate lyase N-terminal domain-containing protein</fullName>
    </recommendedName>
</protein>
<dbReference type="InterPro" id="IPR008948">
    <property type="entry name" value="L-Aspartase-like"/>
</dbReference>
<dbReference type="InterPro" id="IPR022761">
    <property type="entry name" value="Fumarate_lyase_N"/>
</dbReference>
<dbReference type="Pfam" id="PF00206">
    <property type="entry name" value="Lyase_1"/>
    <property type="match status" value="1"/>
</dbReference>
<evidence type="ECO:0000259" key="1">
    <source>
        <dbReference type="Pfam" id="PF00206"/>
    </source>
</evidence>
<dbReference type="InterPro" id="IPR024083">
    <property type="entry name" value="Fumarase/histidase_N"/>
</dbReference>
<dbReference type="PANTHER" id="PTHR43814">
    <property type="entry name" value="ARGININOSUCCINATE LYASE"/>
    <property type="match status" value="1"/>
</dbReference>
<dbReference type="Proteomes" id="UP000214610">
    <property type="component" value="Unassembled WGS sequence"/>
</dbReference>
<dbReference type="EMBL" id="NHMP01000008">
    <property type="protein sequence ID" value="OXE45634.1"/>
    <property type="molecule type" value="Genomic_DNA"/>
</dbReference>
<dbReference type="Gene3D" id="1.10.40.30">
    <property type="entry name" value="Fumarase/aspartase (C-terminal domain)"/>
    <property type="match status" value="1"/>
</dbReference>
<comment type="caution">
    <text evidence="2">The sequence shown here is derived from an EMBL/GenBank/DDBJ whole genome shotgun (WGS) entry which is preliminary data.</text>
</comment>
<sequence length="491" mass="54766">MLGFQMTRPQDNLEAKDSRVKVGTTADWLYRINQASVVSNLEEGLLSPELAQALATALFSMQKDEHEGKIAPAQTYIAFEPEMLNRAGMNASVIHIGRSSQDILATVNAGLNKERIIKILDGIHLVVSALYDLAKREEDTVVPAYTNGVQALPNRYAHYILAFCSAFLREAERLEQCLSRYNICPMGSGVLNGSGWPLNRDRMAELLGFDSPAVNAFDAGQIAGNTLPLELSQCTASLMALVNSFLADFSVQYSQASPWVLLCLNGSTYISSAMPQKRNPGYVNDCRRDAAVVTAQTQSWLLRAQNLSTGMPDMRDDLLIAELCRDAFQVLRTFSTIVSGIRINKERALNEINSDWSCTQEIADQLTKNGMDFRTSHGFASFFVTFAKKEGLTPLNVNFEQVLEQWEAFFEQKNLSLRPFPLTESAFFSAIDPTQIVESRRTLGGPQKSEIQRMLNNTQGLIQKLDELIEGFLTSQAQTWRELNNRMEDLC</sequence>
<dbReference type="PANTHER" id="PTHR43814:SF1">
    <property type="entry name" value="ARGININOSUCCINATE LYASE"/>
    <property type="match status" value="1"/>
</dbReference>
<dbReference type="GO" id="GO:0042450">
    <property type="term" value="P:L-arginine biosynthetic process via ornithine"/>
    <property type="evidence" value="ECO:0007669"/>
    <property type="project" value="InterPro"/>
</dbReference>
<dbReference type="PRINTS" id="PR00145">
    <property type="entry name" value="ARGSUCLYASE"/>
</dbReference>
<dbReference type="AlphaFoldDB" id="A0A227KE74"/>
<dbReference type="Gene3D" id="1.20.200.10">
    <property type="entry name" value="Fumarase/aspartase (Central domain)"/>
    <property type="match status" value="1"/>
</dbReference>
<feature type="domain" description="Fumarate lyase N-terminal" evidence="1">
    <location>
        <begin position="58"/>
        <end position="284"/>
    </location>
</feature>
<gene>
    <name evidence="2" type="ORF">ADH67_10805</name>
</gene>
<name>A0A227KE74_9BURK</name>
<proteinExistence type="predicted"/>
<dbReference type="SUPFAM" id="SSF48557">
    <property type="entry name" value="L-aspartase-like"/>
    <property type="match status" value="1"/>
</dbReference>